<feature type="compositionally biased region" description="Polar residues" evidence="1">
    <location>
        <begin position="71"/>
        <end position="83"/>
    </location>
</feature>
<dbReference type="EMBL" id="NMWU01000078">
    <property type="protein sequence ID" value="PLS29587.1"/>
    <property type="molecule type" value="Genomic_DNA"/>
</dbReference>
<feature type="compositionally biased region" description="Polar residues" evidence="1">
    <location>
        <begin position="37"/>
        <end position="48"/>
    </location>
</feature>
<accession>A0A2N5J5X7</accession>
<proteinExistence type="predicted"/>
<gene>
    <name evidence="3" type="ORF">Uis1B_2298</name>
</gene>
<dbReference type="AlphaFoldDB" id="A0A2N5J5X7"/>
<organism evidence="3 4">
    <name type="scientific">Bifidobacterium margollesii</name>
    <dbReference type="NCBI Taxonomy" id="2020964"/>
    <lineage>
        <taxon>Bacteria</taxon>
        <taxon>Bacillati</taxon>
        <taxon>Actinomycetota</taxon>
        <taxon>Actinomycetes</taxon>
        <taxon>Bifidobacteriales</taxon>
        <taxon>Bifidobacteriaceae</taxon>
        <taxon>Bifidobacterium</taxon>
    </lineage>
</organism>
<feature type="chain" id="PRO_5014859549" description="Lipoprotein" evidence="2">
    <location>
        <begin position="27"/>
        <end position="83"/>
    </location>
</feature>
<protein>
    <recommendedName>
        <fullName evidence="5">Lipoprotein</fullName>
    </recommendedName>
</protein>
<name>A0A2N5J5X7_9BIFI</name>
<sequence length="83" mass="7781">MGRIRGLVALAVAGATLVSGCVTANAADTSPADAGVTIQQDTTGSQTNGDGDDGTVTVTPPTADDTGSTGGANDTNGSAGDNG</sequence>
<dbReference type="Proteomes" id="UP000235050">
    <property type="component" value="Unassembled WGS sequence"/>
</dbReference>
<evidence type="ECO:0000256" key="1">
    <source>
        <dbReference type="SAM" id="MobiDB-lite"/>
    </source>
</evidence>
<evidence type="ECO:0000313" key="3">
    <source>
        <dbReference type="EMBL" id="PLS29587.1"/>
    </source>
</evidence>
<evidence type="ECO:0000256" key="2">
    <source>
        <dbReference type="SAM" id="SignalP"/>
    </source>
</evidence>
<dbReference type="RefSeq" id="WP_207763433.1">
    <property type="nucleotide sequence ID" value="NZ_NMWU01000078.1"/>
</dbReference>
<keyword evidence="4" id="KW-1185">Reference proteome</keyword>
<evidence type="ECO:0008006" key="5">
    <source>
        <dbReference type="Google" id="ProtNLM"/>
    </source>
</evidence>
<dbReference type="PROSITE" id="PS51257">
    <property type="entry name" value="PROKAR_LIPOPROTEIN"/>
    <property type="match status" value="1"/>
</dbReference>
<feature type="signal peptide" evidence="2">
    <location>
        <begin position="1"/>
        <end position="26"/>
    </location>
</feature>
<comment type="caution">
    <text evidence="3">The sequence shown here is derived from an EMBL/GenBank/DDBJ whole genome shotgun (WGS) entry which is preliminary data.</text>
</comment>
<feature type="region of interest" description="Disordered" evidence="1">
    <location>
        <begin position="27"/>
        <end position="83"/>
    </location>
</feature>
<feature type="compositionally biased region" description="Low complexity" evidence="1">
    <location>
        <begin position="54"/>
        <end position="67"/>
    </location>
</feature>
<feature type="non-terminal residue" evidence="3">
    <location>
        <position position="83"/>
    </location>
</feature>
<evidence type="ECO:0000313" key="4">
    <source>
        <dbReference type="Proteomes" id="UP000235050"/>
    </source>
</evidence>
<keyword evidence="2" id="KW-0732">Signal</keyword>
<reference evidence="3 4" key="1">
    <citation type="submission" date="2017-07" db="EMBL/GenBank/DDBJ databases">
        <title>Bifidobacterium novel species.</title>
        <authorList>
            <person name="Lugli G.A."/>
            <person name="Milani C."/>
            <person name="Duranti S."/>
            <person name="Mangifesta M."/>
        </authorList>
    </citation>
    <scope>NUCLEOTIDE SEQUENCE [LARGE SCALE GENOMIC DNA]</scope>
    <source>
        <strain evidence="4">Uis1B</strain>
    </source>
</reference>